<comment type="subcellular location">
    <subcellularLocation>
        <location evidence="1">Membrane</location>
        <topology evidence="1">Multi-pass membrane protein</topology>
    </subcellularLocation>
</comment>
<evidence type="ECO:0000256" key="1">
    <source>
        <dbReference type="ARBA" id="ARBA00004141"/>
    </source>
</evidence>
<dbReference type="InterPro" id="IPR036291">
    <property type="entry name" value="NAD(P)-bd_dom_sf"/>
</dbReference>
<feature type="transmembrane region" description="Helical" evidence="9">
    <location>
        <begin position="334"/>
        <end position="356"/>
    </location>
</feature>
<dbReference type="InterPro" id="IPR003148">
    <property type="entry name" value="RCK_N"/>
</dbReference>
<feature type="domain" description="RCK N-terminal" evidence="10">
    <location>
        <begin position="433"/>
        <end position="550"/>
    </location>
</feature>
<feature type="transmembrane region" description="Helical" evidence="9">
    <location>
        <begin position="33"/>
        <end position="51"/>
    </location>
</feature>
<evidence type="ECO:0000256" key="8">
    <source>
        <dbReference type="SAM" id="MobiDB-lite"/>
    </source>
</evidence>
<feature type="region of interest" description="Disordered" evidence="8">
    <location>
        <begin position="578"/>
        <end position="630"/>
    </location>
</feature>
<evidence type="ECO:0000256" key="5">
    <source>
        <dbReference type="ARBA" id="ARBA00022989"/>
    </source>
</evidence>
<feature type="transmembrane region" description="Helical" evidence="9">
    <location>
        <begin position="306"/>
        <end position="328"/>
    </location>
</feature>
<keyword evidence="6 9" id="KW-0472">Membrane</keyword>
<dbReference type="SUPFAM" id="SSF51735">
    <property type="entry name" value="NAD(P)-binding Rossmann-fold domains"/>
    <property type="match status" value="1"/>
</dbReference>
<feature type="compositionally biased region" description="Acidic residues" evidence="8">
    <location>
        <begin position="578"/>
        <end position="588"/>
    </location>
</feature>
<keyword evidence="3" id="KW-0813">Transport</keyword>
<dbReference type="RefSeq" id="WP_161726315.1">
    <property type="nucleotide sequence ID" value="NZ_JAAAXI010000032.1"/>
</dbReference>
<evidence type="ECO:0000256" key="2">
    <source>
        <dbReference type="ARBA" id="ARBA00005551"/>
    </source>
</evidence>
<dbReference type="Gene3D" id="3.40.50.720">
    <property type="entry name" value="NAD(P)-binding Rossmann-like Domain"/>
    <property type="match status" value="1"/>
</dbReference>
<reference evidence="11 12" key="1">
    <citation type="submission" date="2020-01" db="EMBL/GenBank/DDBJ databases">
        <title>Microvirga sp. nov., an arsenate reduction bacterium isolated from Tibet hotspring sediments.</title>
        <authorList>
            <person name="Yuan C.-G."/>
        </authorList>
    </citation>
    <scope>NUCLEOTIDE SEQUENCE [LARGE SCALE GENOMIC DNA]</scope>
    <source>
        <strain evidence="11 12">SYSU G3D203</strain>
    </source>
</reference>
<feature type="transmembrane region" description="Helical" evidence="9">
    <location>
        <begin position="88"/>
        <end position="108"/>
    </location>
</feature>
<dbReference type="PANTHER" id="PTHR42751:SF1">
    <property type="entry name" value="CATION_PROTON ANTIPORTER YBAL-RELATED"/>
    <property type="match status" value="1"/>
</dbReference>
<accession>A0ABW9Z1R4</accession>
<sequence length="630" mass="66406">MPHHTPLISTIVIGLVLAFALGALAHRFRLSPLIGYLLAGVLVGPFTPGYVADQGLANQLAEIGVILLMFGVGLHFSLKDLLSVRAIAIPGAVVQISSATLLGMGLAWLMGWTIGGGIVFGLALSVASTVVLLRALQERRLVQTERGHIAVGWLIVEDLAMVLTLVLLPAFANATAGASADLESIVISLGLTLGKVLAFVAVMLIVGRRVIPWILHYVAHTGSRELFRLAVLAIALGAAFGAAELFGVSFALGAFFAGMVLSESELSHQAASETLPLRDAFAVLFFVSVGMLFDPMILIEDFGPVLATFLIIVVGKSLAAFAIVRLFGHPNPTAFTIAASLAQIGEFSFILAGLGVGLQILPEQGRDLILAGAILSILMNPFLFTLLDRWFAKRETARAQAKADAAAAEQKVVEAERAAAAAAREPIPTTPLTDHVVLVGHGRVGKYISRKMASIGAPLLVIETNKEQVADLQKDGREVIIGNAADPEVAAAANIGQARCLLVAIPDAFESGQVVEQARRINPDLPIIVRAHSSAQEEHVMKYGATRIVMGEQEIARAMFAAVPDAPREPVLSSVEEAEDILDGDQETGLDRDPSGSSAHVLRAEADADKAGGNAPEQGLPRQPPDEPGR</sequence>
<keyword evidence="12" id="KW-1185">Reference proteome</keyword>
<evidence type="ECO:0000259" key="10">
    <source>
        <dbReference type="PROSITE" id="PS51201"/>
    </source>
</evidence>
<organism evidence="11 12">
    <name type="scientific">Microvirga arsenatis</name>
    <dbReference type="NCBI Taxonomy" id="2692265"/>
    <lineage>
        <taxon>Bacteria</taxon>
        <taxon>Pseudomonadati</taxon>
        <taxon>Pseudomonadota</taxon>
        <taxon>Alphaproteobacteria</taxon>
        <taxon>Hyphomicrobiales</taxon>
        <taxon>Methylobacteriaceae</taxon>
        <taxon>Microvirga</taxon>
    </lineage>
</organism>
<keyword evidence="5 9" id="KW-1133">Transmembrane helix</keyword>
<proteinExistence type="inferred from homology"/>
<comment type="caution">
    <text evidence="11">The sequence shown here is derived from an EMBL/GenBank/DDBJ whole genome shotgun (WGS) entry which is preliminary data.</text>
</comment>
<feature type="transmembrane region" description="Helical" evidence="9">
    <location>
        <begin position="368"/>
        <end position="387"/>
    </location>
</feature>
<evidence type="ECO:0000256" key="6">
    <source>
        <dbReference type="ARBA" id="ARBA00023136"/>
    </source>
</evidence>
<evidence type="ECO:0000256" key="7">
    <source>
        <dbReference type="SAM" id="Coils"/>
    </source>
</evidence>
<comment type="similarity">
    <text evidence="2">Belongs to the monovalent cation:proton antiporter 2 (CPA2) transporter (TC 2.A.37) family.</text>
</comment>
<evidence type="ECO:0000256" key="3">
    <source>
        <dbReference type="ARBA" id="ARBA00022448"/>
    </source>
</evidence>
<dbReference type="Proteomes" id="UP000818323">
    <property type="component" value="Unassembled WGS sequence"/>
</dbReference>
<keyword evidence="7" id="KW-0175">Coiled coil</keyword>
<evidence type="ECO:0000313" key="11">
    <source>
        <dbReference type="EMBL" id="NBJ26375.1"/>
    </source>
</evidence>
<evidence type="ECO:0000256" key="4">
    <source>
        <dbReference type="ARBA" id="ARBA00022692"/>
    </source>
</evidence>
<dbReference type="Pfam" id="PF00999">
    <property type="entry name" value="Na_H_Exchanger"/>
    <property type="match status" value="1"/>
</dbReference>
<dbReference type="InterPro" id="IPR038770">
    <property type="entry name" value="Na+/solute_symporter_sf"/>
</dbReference>
<protein>
    <submittedName>
        <fullName evidence="11">Kef family K(+) transporter</fullName>
    </submittedName>
</protein>
<feature type="coiled-coil region" evidence="7">
    <location>
        <begin position="398"/>
        <end position="425"/>
    </location>
</feature>
<feature type="transmembrane region" description="Helical" evidence="9">
    <location>
        <begin position="6"/>
        <end position="26"/>
    </location>
</feature>
<dbReference type="Gene3D" id="1.20.1530.20">
    <property type="match status" value="1"/>
</dbReference>
<feature type="transmembrane region" description="Helical" evidence="9">
    <location>
        <begin position="114"/>
        <end position="136"/>
    </location>
</feature>
<dbReference type="PROSITE" id="PS51201">
    <property type="entry name" value="RCK_N"/>
    <property type="match status" value="1"/>
</dbReference>
<keyword evidence="4 9" id="KW-0812">Transmembrane</keyword>
<feature type="transmembrane region" description="Helical" evidence="9">
    <location>
        <begin position="57"/>
        <end position="76"/>
    </location>
</feature>
<dbReference type="InterPro" id="IPR006153">
    <property type="entry name" value="Cation/H_exchanger_TM"/>
</dbReference>
<evidence type="ECO:0000313" key="12">
    <source>
        <dbReference type="Proteomes" id="UP000818323"/>
    </source>
</evidence>
<dbReference type="NCBIfam" id="NF007950">
    <property type="entry name" value="PRK10669.1"/>
    <property type="match status" value="1"/>
</dbReference>
<feature type="transmembrane region" description="Helical" evidence="9">
    <location>
        <begin position="280"/>
        <end position="299"/>
    </location>
</feature>
<gene>
    <name evidence="11" type="ORF">GR303_18700</name>
</gene>
<dbReference type="PANTHER" id="PTHR42751">
    <property type="entry name" value="SODIUM/HYDROGEN EXCHANGER FAMILY/TRKA DOMAIN PROTEIN"/>
    <property type="match status" value="1"/>
</dbReference>
<feature type="transmembrane region" description="Helical" evidence="9">
    <location>
        <begin position="148"/>
        <end position="172"/>
    </location>
</feature>
<feature type="transmembrane region" description="Helical" evidence="9">
    <location>
        <begin position="184"/>
        <end position="206"/>
    </location>
</feature>
<dbReference type="Pfam" id="PF02254">
    <property type="entry name" value="TrkA_N"/>
    <property type="match status" value="1"/>
</dbReference>
<evidence type="ECO:0000256" key="9">
    <source>
        <dbReference type="SAM" id="Phobius"/>
    </source>
</evidence>
<dbReference type="EMBL" id="JAAAXJ010000013">
    <property type="protein sequence ID" value="NBJ26375.1"/>
    <property type="molecule type" value="Genomic_DNA"/>
</dbReference>
<feature type="transmembrane region" description="Helical" evidence="9">
    <location>
        <begin position="227"/>
        <end position="260"/>
    </location>
</feature>
<name>A0ABW9Z1R4_9HYPH</name>